<dbReference type="GO" id="GO:0006270">
    <property type="term" value="P:DNA replication initiation"/>
    <property type="evidence" value="ECO:0007669"/>
    <property type="project" value="EnsemblFungi"/>
</dbReference>
<dbReference type="EMBL" id="KV453844">
    <property type="protein sequence ID" value="ODV88409.1"/>
    <property type="molecule type" value="Genomic_DNA"/>
</dbReference>
<dbReference type="PANTHER" id="PTHR23061">
    <property type="entry name" value="DNA POLYMERASE 2 ALPHA 70 KDA SUBUNIT"/>
    <property type="match status" value="1"/>
</dbReference>
<comment type="similarity">
    <text evidence="2">Belongs to the DNA polymerase alpha subunit B family.</text>
</comment>
<evidence type="ECO:0000256" key="4">
    <source>
        <dbReference type="ARBA" id="ARBA00022705"/>
    </source>
</evidence>
<gene>
    <name evidence="8" type="ORF">CANCADRAFT_12693</name>
</gene>
<name>A0A1E4T9J7_9ASCO</name>
<evidence type="ECO:0000259" key="6">
    <source>
        <dbReference type="Pfam" id="PF04042"/>
    </source>
</evidence>
<organism evidence="8 9">
    <name type="scientific">Tortispora caseinolytica NRRL Y-17796</name>
    <dbReference type="NCBI Taxonomy" id="767744"/>
    <lineage>
        <taxon>Eukaryota</taxon>
        <taxon>Fungi</taxon>
        <taxon>Dikarya</taxon>
        <taxon>Ascomycota</taxon>
        <taxon>Saccharomycotina</taxon>
        <taxon>Trigonopsidomycetes</taxon>
        <taxon>Trigonopsidales</taxon>
        <taxon>Trigonopsidaceae</taxon>
        <taxon>Tortispora</taxon>
    </lineage>
</organism>
<dbReference type="PANTHER" id="PTHR23061:SF12">
    <property type="entry name" value="DNA POLYMERASE ALPHA SUBUNIT B"/>
    <property type="match status" value="1"/>
</dbReference>
<dbReference type="InterPro" id="IPR007185">
    <property type="entry name" value="DNA_pol_a/d/e_bsu"/>
</dbReference>
<feature type="non-terminal residue" evidence="8">
    <location>
        <position position="416"/>
    </location>
</feature>
<dbReference type="AlphaFoldDB" id="A0A1E4T9J7"/>
<evidence type="ECO:0000259" key="7">
    <source>
        <dbReference type="Pfam" id="PF22062"/>
    </source>
</evidence>
<comment type="subcellular location">
    <subcellularLocation>
        <location evidence="1">Nucleus</location>
    </subcellularLocation>
</comment>
<accession>A0A1E4T9J7</accession>
<protein>
    <recommendedName>
        <fullName evidence="3">DNA polymerase alpha subunit B</fullName>
    </recommendedName>
</protein>
<dbReference type="InterPro" id="IPR054300">
    <property type="entry name" value="OB_DPOA2"/>
</dbReference>
<evidence type="ECO:0000256" key="3">
    <source>
        <dbReference type="ARBA" id="ARBA00018596"/>
    </source>
</evidence>
<keyword evidence="5" id="KW-0539">Nucleus</keyword>
<feature type="non-terminal residue" evidence="8">
    <location>
        <position position="1"/>
    </location>
</feature>
<dbReference type="GO" id="GO:0003677">
    <property type="term" value="F:DNA binding"/>
    <property type="evidence" value="ECO:0007669"/>
    <property type="project" value="InterPro"/>
</dbReference>
<dbReference type="PIRSF" id="PIRSF018300">
    <property type="entry name" value="DNA_pol_alph_2"/>
    <property type="match status" value="1"/>
</dbReference>
<dbReference type="InterPro" id="IPR016722">
    <property type="entry name" value="DNA_pol_alpha_bsu"/>
</dbReference>
<dbReference type="OrthoDB" id="336885at2759"/>
<feature type="domain" description="DNA polymerase alpha/delta/epsilon subunit B" evidence="6">
    <location>
        <begin position="151"/>
        <end position="359"/>
    </location>
</feature>
<evidence type="ECO:0000256" key="1">
    <source>
        <dbReference type="ARBA" id="ARBA00004123"/>
    </source>
</evidence>
<reference evidence="9" key="1">
    <citation type="submission" date="2016-02" db="EMBL/GenBank/DDBJ databases">
        <title>Comparative genomics of biotechnologically important yeasts.</title>
        <authorList>
            <consortium name="DOE Joint Genome Institute"/>
            <person name="Riley R."/>
            <person name="Haridas S."/>
            <person name="Wolfe K.H."/>
            <person name="Lopes M.R."/>
            <person name="Hittinger C.T."/>
            <person name="Goker M."/>
            <person name="Salamov A."/>
            <person name="Wisecaver J."/>
            <person name="Long T.M."/>
            <person name="Aerts A.L."/>
            <person name="Barry K."/>
            <person name="Choi C."/>
            <person name="Clum A."/>
            <person name="Coughlan A.Y."/>
            <person name="Deshpande S."/>
            <person name="Douglass A.P."/>
            <person name="Hanson S.J."/>
            <person name="Klenk H.-P."/>
            <person name="Labutti K."/>
            <person name="Lapidus A."/>
            <person name="Lindquist E."/>
            <person name="Lipzen A."/>
            <person name="Meier-Kolthoff J.P."/>
            <person name="Ohm R.A."/>
            <person name="Otillar R.P."/>
            <person name="Pangilinan J."/>
            <person name="Peng Y."/>
            <person name="Rokas A."/>
            <person name="Rosa C.A."/>
            <person name="Scheuner C."/>
            <person name="Sibirny A.A."/>
            <person name="Slot J.C."/>
            <person name="Stielow J.B."/>
            <person name="Sun H."/>
            <person name="Kurtzman C.P."/>
            <person name="Blackwell M."/>
            <person name="Jeffries T.W."/>
            <person name="Grigoriev I.V."/>
        </authorList>
    </citation>
    <scope>NUCLEOTIDE SEQUENCE [LARGE SCALE GENOMIC DNA]</scope>
    <source>
        <strain evidence="9">NRRL Y-17796</strain>
    </source>
</reference>
<sequence length="416" mass="46421">ELQKYHYRTMYMKMSEISDYLDDRIETFMKIVSEHHKVPMEDFGNPVSLSHSDIAVVGRIVSDEDGKLQKGTLALEPCAHIGGGERVRLDASALQEELLFPGQIVALKGRNSGGKLFKVNSRLPFPSLLHPASPRQEILRFSNYTAPLSLVVASGPYTTDTDLDFKPLQHIVQRSIQAMASAVILFGPFIDDSHPLVKRGEFPYLADNTNPPLESLFIDKISPILNDLPKHTPVFLVPHARDAVNVHISYPQDRFDRKLLQLKGSVKTLTNPCIVSLDGVVIAVNNIDVFNDIDSTRLKQHNDDIVSSIAREVFQQRCFYPVFPEGSGLIDVPFMGLSEFEETKPDLYINPSSMPPFEKVVEGVVCVNPGSVVNQNAYGHYSIVRVARLGNSDIAEDEGDMIAHKAEMRTRVERIS</sequence>
<dbReference type="GO" id="GO:0005658">
    <property type="term" value="C:alpha DNA polymerase:primase complex"/>
    <property type="evidence" value="ECO:0007669"/>
    <property type="project" value="EnsemblFungi"/>
</dbReference>
<evidence type="ECO:0000256" key="5">
    <source>
        <dbReference type="ARBA" id="ARBA00023242"/>
    </source>
</evidence>
<evidence type="ECO:0000313" key="8">
    <source>
        <dbReference type="EMBL" id="ODV88409.1"/>
    </source>
</evidence>
<evidence type="ECO:0000313" key="9">
    <source>
        <dbReference type="Proteomes" id="UP000095023"/>
    </source>
</evidence>
<dbReference type="Gene3D" id="3.60.21.60">
    <property type="match status" value="2"/>
</dbReference>
<feature type="domain" description="DNA polymerase alpha subunit B OB" evidence="7">
    <location>
        <begin position="18"/>
        <end position="121"/>
    </location>
</feature>
<keyword evidence="4" id="KW-0235">DNA replication</keyword>
<dbReference type="Pfam" id="PF04042">
    <property type="entry name" value="DNA_pol_E_B"/>
    <property type="match status" value="1"/>
</dbReference>
<dbReference type="Proteomes" id="UP000095023">
    <property type="component" value="Unassembled WGS sequence"/>
</dbReference>
<proteinExistence type="inferred from homology"/>
<keyword evidence="9" id="KW-1185">Reference proteome</keyword>
<evidence type="ECO:0000256" key="2">
    <source>
        <dbReference type="ARBA" id="ARBA00007299"/>
    </source>
</evidence>
<dbReference type="Pfam" id="PF22062">
    <property type="entry name" value="OB_DPOA2"/>
    <property type="match status" value="1"/>
</dbReference>